<reference evidence="1 2" key="1">
    <citation type="submission" date="2021-06" db="EMBL/GenBank/DDBJ databases">
        <authorList>
            <person name="Kallberg Y."/>
            <person name="Tangrot J."/>
            <person name="Rosling A."/>
        </authorList>
    </citation>
    <scope>NUCLEOTIDE SEQUENCE [LARGE SCALE GENOMIC DNA]</scope>
    <source>
        <strain evidence="1 2">120-4 pot B 10/14</strain>
    </source>
</reference>
<protein>
    <submittedName>
        <fullName evidence="1">2407_t:CDS:1</fullName>
    </submittedName>
</protein>
<proteinExistence type="predicted"/>
<sequence length="158" mass="18127">MPNGQEITTIDAQIKELTNDLAGLELDGIERSNHKLITSAKEPCLAVFYDRGELLVASNYEEPRYAKHYLTQNYEKLVLLTSGQIKSLIKNESMDEELERPKRKKKETKKLALEQFENYLLTKEALKVDQIQKLAEKVLAELLNSENTAYSGTERHDN</sequence>
<evidence type="ECO:0000313" key="2">
    <source>
        <dbReference type="Proteomes" id="UP000789901"/>
    </source>
</evidence>
<dbReference type="EMBL" id="CAJVQB010006433">
    <property type="protein sequence ID" value="CAG8683975.1"/>
    <property type="molecule type" value="Genomic_DNA"/>
</dbReference>
<organism evidence="1 2">
    <name type="scientific">Gigaspora margarita</name>
    <dbReference type="NCBI Taxonomy" id="4874"/>
    <lineage>
        <taxon>Eukaryota</taxon>
        <taxon>Fungi</taxon>
        <taxon>Fungi incertae sedis</taxon>
        <taxon>Mucoromycota</taxon>
        <taxon>Glomeromycotina</taxon>
        <taxon>Glomeromycetes</taxon>
        <taxon>Diversisporales</taxon>
        <taxon>Gigasporaceae</taxon>
        <taxon>Gigaspora</taxon>
    </lineage>
</organism>
<accession>A0ABN7UVE6</accession>
<evidence type="ECO:0000313" key="1">
    <source>
        <dbReference type="EMBL" id="CAG8683975.1"/>
    </source>
</evidence>
<comment type="caution">
    <text evidence="1">The sequence shown here is derived from an EMBL/GenBank/DDBJ whole genome shotgun (WGS) entry which is preliminary data.</text>
</comment>
<gene>
    <name evidence="1" type="ORF">GMARGA_LOCUS11139</name>
</gene>
<name>A0ABN7UVE6_GIGMA</name>
<keyword evidence="2" id="KW-1185">Reference proteome</keyword>
<dbReference type="Proteomes" id="UP000789901">
    <property type="component" value="Unassembled WGS sequence"/>
</dbReference>